<dbReference type="Gene3D" id="3.40.190.10">
    <property type="entry name" value="Periplasmic binding protein-like II"/>
    <property type="match status" value="1"/>
</dbReference>
<comment type="caution">
    <text evidence="6">The sequence shown here is derived from an EMBL/GenBank/DDBJ whole genome shotgun (WGS) entry which is preliminary data.</text>
</comment>
<gene>
    <name evidence="6" type="ORF">ACFQPB_16500</name>
</gene>
<dbReference type="InterPro" id="IPR000847">
    <property type="entry name" value="LysR_HTH_N"/>
</dbReference>
<reference evidence="7" key="1">
    <citation type="journal article" date="2019" name="Int. J. Syst. Evol. Microbiol.">
        <title>The Global Catalogue of Microorganisms (GCM) 10K type strain sequencing project: providing services to taxonomists for standard genome sequencing and annotation.</title>
        <authorList>
            <consortium name="The Broad Institute Genomics Platform"/>
            <consortium name="The Broad Institute Genome Sequencing Center for Infectious Disease"/>
            <person name="Wu L."/>
            <person name="Ma J."/>
        </authorList>
    </citation>
    <scope>NUCLEOTIDE SEQUENCE [LARGE SCALE GENOMIC DNA]</scope>
    <source>
        <strain evidence="7">CGMCC 1.12371</strain>
    </source>
</reference>
<keyword evidence="2" id="KW-0805">Transcription regulation</keyword>
<dbReference type="InterPro" id="IPR036388">
    <property type="entry name" value="WH-like_DNA-bd_sf"/>
</dbReference>
<proteinExistence type="inferred from homology"/>
<organism evidence="6 7">
    <name type="scientific">Hydrogenophaga atypica</name>
    <dbReference type="NCBI Taxonomy" id="249409"/>
    <lineage>
        <taxon>Bacteria</taxon>
        <taxon>Pseudomonadati</taxon>
        <taxon>Pseudomonadota</taxon>
        <taxon>Betaproteobacteria</taxon>
        <taxon>Burkholderiales</taxon>
        <taxon>Comamonadaceae</taxon>
        <taxon>Hydrogenophaga</taxon>
    </lineage>
</organism>
<dbReference type="SUPFAM" id="SSF53850">
    <property type="entry name" value="Periplasmic binding protein-like II"/>
    <property type="match status" value="1"/>
</dbReference>
<dbReference type="Gene3D" id="1.10.10.10">
    <property type="entry name" value="Winged helix-like DNA-binding domain superfamily/Winged helix DNA-binding domain"/>
    <property type="match status" value="1"/>
</dbReference>
<protein>
    <submittedName>
        <fullName evidence="6">LysR family transcriptional regulator</fullName>
    </submittedName>
</protein>
<keyword evidence="4" id="KW-0804">Transcription</keyword>
<dbReference type="Pfam" id="PF03466">
    <property type="entry name" value="LysR_substrate"/>
    <property type="match status" value="1"/>
</dbReference>
<dbReference type="PANTHER" id="PTHR30126">
    <property type="entry name" value="HTH-TYPE TRANSCRIPTIONAL REGULATOR"/>
    <property type="match status" value="1"/>
</dbReference>
<dbReference type="SUPFAM" id="SSF46785">
    <property type="entry name" value="Winged helix' DNA-binding domain"/>
    <property type="match status" value="1"/>
</dbReference>
<evidence type="ECO:0000313" key="6">
    <source>
        <dbReference type="EMBL" id="MFC7410468.1"/>
    </source>
</evidence>
<evidence type="ECO:0000313" key="7">
    <source>
        <dbReference type="Proteomes" id="UP001596501"/>
    </source>
</evidence>
<evidence type="ECO:0000256" key="4">
    <source>
        <dbReference type="ARBA" id="ARBA00023163"/>
    </source>
</evidence>
<sequence length="315" mass="34466">MNFRQLWYLQLIISKGSFAGAAKEAGVSQPAITQAMQAMEKAWGVPMFKKVGREKRPTDAAIAMAQQASELHSRLEKLAGPASVEGLQLGKTLRVGMAPAAALLYGATIEGIWRTFEPEGLLQIVSGSAPELLTALQQGQLDLVAAPRPRRYQEDGLGQIPLHLSSPVIYARKDHPMRGATSLQDIRSASWAVSGRGGTAGNVIEEACRVRRLPPPRVLVQCADYMTVLDLVANSNLLCVVPHPVLIQQRQQENLRALKVREGLPQYEVCLFWRLHHPSTNTQAIAAIVDRLDHLHPGHASAPSVHAPTARKRRH</sequence>
<evidence type="ECO:0000256" key="1">
    <source>
        <dbReference type="ARBA" id="ARBA00009437"/>
    </source>
</evidence>
<keyword evidence="3" id="KW-0238">DNA-binding</keyword>
<dbReference type="PANTHER" id="PTHR30126:SF98">
    <property type="entry name" value="HTH-TYPE TRANSCRIPTIONAL ACTIVATOR BAUR"/>
    <property type="match status" value="1"/>
</dbReference>
<dbReference type="PROSITE" id="PS50931">
    <property type="entry name" value="HTH_LYSR"/>
    <property type="match status" value="1"/>
</dbReference>
<name>A0ABW2QSV0_9BURK</name>
<keyword evidence="7" id="KW-1185">Reference proteome</keyword>
<feature type="domain" description="HTH lysR-type" evidence="5">
    <location>
        <begin position="1"/>
        <end position="58"/>
    </location>
</feature>
<evidence type="ECO:0000259" key="5">
    <source>
        <dbReference type="PROSITE" id="PS50931"/>
    </source>
</evidence>
<dbReference type="RefSeq" id="WP_382225593.1">
    <property type="nucleotide sequence ID" value="NZ_JBHTCA010000015.1"/>
</dbReference>
<dbReference type="EMBL" id="JBHTCA010000015">
    <property type="protein sequence ID" value="MFC7410468.1"/>
    <property type="molecule type" value="Genomic_DNA"/>
</dbReference>
<evidence type="ECO:0000256" key="3">
    <source>
        <dbReference type="ARBA" id="ARBA00023125"/>
    </source>
</evidence>
<comment type="similarity">
    <text evidence="1">Belongs to the LysR transcriptional regulatory family.</text>
</comment>
<dbReference type="InterPro" id="IPR036390">
    <property type="entry name" value="WH_DNA-bd_sf"/>
</dbReference>
<dbReference type="Proteomes" id="UP001596501">
    <property type="component" value="Unassembled WGS sequence"/>
</dbReference>
<evidence type="ECO:0000256" key="2">
    <source>
        <dbReference type="ARBA" id="ARBA00023015"/>
    </source>
</evidence>
<accession>A0ABW2QSV0</accession>
<dbReference type="Pfam" id="PF00126">
    <property type="entry name" value="HTH_1"/>
    <property type="match status" value="1"/>
</dbReference>
<dbReference type="InterPro" id="IPR005119">
    <property type="entry name" value="LysR_subst-bd"/>
</dbReference>